<feature type="compositionally biased region" description="Basic and acidic residues" evidence="1">
    <location>
        <begin position="30"/>
        <end position="45"/>
    </location>
</feature>
<dbReference type="Proteomes" id="UP000251889">
    <property type="component" value="Unassembled WGS sequence"/>
</dbReference>
<dbReference type="RefSeq" id="WP_112749544.1">
    <property type="nucleotide sequence ID" value="NZ_QMFY01000019.1"/>
</dbReference>
<dbReference type="AlphaFoldDB" id="A0A364XVA4"/>
<evidence type="ECO:0000256" key="1">
    <source>
        <dbReference type="SAM" id="MobiDB-lite"/>
    </source>
</evidence>
<name>A0A364XVA4_9BACT</name>
<dbReference type="OrthoDB" id="982253at2"/>
<gene>
    <name evidence="2" type="ORF">DQQ10_24315</name>
</gene>
<accession>A0A364XVA4</accession>
<reference evidence="2 3" key="1">
    <citation type="submission" date="2018-06" db="EMBL/GenBank/DDBJ databases">
        <title>Chryseolinea flavus sp. nov., a member of the phylum Bacteroidetes isolated from soil.</title>
        <authorList>
            <person name="Li Y."/>
            <person name="Wang J."/>
        </authorList>
    </citation>
    <scope>NUCLEOTIDE SEQUENCE [LARGE SCALE GENOMIC DNA]</scope>
    <source>
        <strain evidence="2 3">SDU1-6</strain>
    </source>
</reference>
<evidence type="ECO:0000313" key="2">
    <source>
        <dbReference type="EMBL" id="RAV98277.1"/>
    </source>
</evidence>
<dbReference type="EMBL" id="QMFY01000019">
    <property type="protein sequence ID" value="RAV98277.1"/>
    <property type="molecule type" value="Genomic_DNA"/>
</dbReference>
<evidence type="ECO:0000313" key="3">
    <source>
        <dbReference type="Proteomes" id="UP000251889"/>
    </source>
</evidence>
<proteinExistence type="predicted"/>
<comment type="caution">
    <text evidence="2">The sequence shown here is derived from an EMBL/GenBank/DDBJ whole genome shotgun (WGS) entry which is preliminary data.</text>
</comment>
<protein>
    <submittedName>
        <fullName evidence="2">Uncharacterized protein</fullName>
    </submittedName>
</protein>
<sequence length="142" mass="15941">MSKKKNTLKDLDEFLKQQAATIVPPTPLSEKVEKQKPTSEQEKPVIEPKEVVAEITEAAAASVAKQPTQELSLEKILEDLETLAQKEGTSFRKKVYDLVLQAADSEEGVSQAEDKVLINTILYLKNGSRWKDAIRDYWRAKG</sequence>
<organism evidence="2 3">
    <name type="scientific">Pseudochryseolinea flava</name>
    <dbReference type="NCBI Taxonomy" id="2059302"/>
    <lineage>
        <taxon>Bacteria</taxon>
        <taxon>Pseudomonadati</taxon>
        <taxon>Bacteroidota</taxon>
        <taxon>Cytophagia</taxon>
        <taxon>Cytophagales</taxon>
        <taxon>Fulvivirgaceae</taxon>
        <taxon>Pseudochryseolinea</taxon>
    </lineage>
</organism>
<feature type="region of interest" description="Disordered" evidence="1">
    <location>
        <begin position="19"/>
        <end position="45"/>
    </location>
</feature>
<keyword evidence="3" id="KW-1185">Reference proteome</keyword>